<dbReference type="OrthoDB" id="2628273at2759"/>
<evidence type="ECO:0000256" key="1">
    <source>
        <dbReference type="SAM" id="Coils"/>
    </source>
</evidence>
<dbReference type="Proteomes" id="UP000241769">
    <property type="component" value="Unassembled WGS sequence"/>
</dbReference>
<feature type="compositionally biased region" description="Basic and acidic residues" evidence="2">
    <location>
        <begin position="1"/>
        <end position="23"/>
    </location>
</feature>
<sequence length="204" mass="22680">MSTKRKNNEVADERPAKGIEKKGNAKKTLGKKNNEETKTGKKQKREQEDDSTAVITKLTPSEAESYLRGVASSDESAMILFPVEVVRAIRDKNTPVFKNVYKINVPLLNQKLESIDDLKKDNAELKKDNAELKKDNAELKKDNADFKQRLNKIDLALDAALDSFKNGVATLEALRTQAFFPLVGSRAVSNQAGMVCTLCSDECF</sequence>
<feature type="coiled-coil region" evidence="1">
    <location>
        <begin position="108"/>
        <end position="156"/>
    </location>
</feature>
<keyword evidence="4" id="KW-1185">Reference proteome</keyword>
<dbReference type="InParanoid" id="A0A2P6NMQ4"/>
<evidence type="ECO:0000256" key="2">
    <source>
        <dbReference type="SAM" id="MobiDB-lite"/>
    </source>
</evidence>
<evidence type="ECO:0000313" key="3">
    <source>
        <dbReference type="EMBL" id="PRP85250.1"/>
    </source>
</evidence>
<evidence type="ECO:0000313" key="4">
    <source>
        <dbReference type="Proteomes" id="UP000241769"/>
    </source>
</evidence>
<dbReference type="EMBL" id="MDYQ01000048">
    <property type="protein sequence ID" value="PRP85250.1"/>
    <property type="molecule type" value="Genomic_DNA"/>
</dbReference>
<reference evidence="3 4" key="1">
    <citation type="journal article" date="2018" name="Genome Biol. Evol.">
        <title>Multiple Roots of Fruiting Body Formation in Amoebozoa.</title>
        <authorList>
            <person name="Hillmann F."/>
            <person name="Forbes G."/>
            <person name="Novohradska S."/>
            <person name="Ferling I."/>
            <person name="Riege K."/>
            <person name="Groth M."/>
            <person name="Westermann M."/>
            <person name="Marz M."/>
            <person name="Spaller T."/>
            <person name="Winckler T."/>
            <person name="Schaap P."/>
            <person name="Glockner G."/>
        </authorList>
    </citation>
    <scope>NUCLEOTIDE SEQUENCE [LARGE SCALE GENOMIC DNA]</scope>
    <source>
        <strain evidence="3 4">Jena</strain>
    </source>
</reference>
<dbReference type="Gene3D" id="1.20.5.170">
    <property type="match status" value="1"/>
</dbReference>
<keyword evidence="1" id="KW-0175">Coiled coil</keyword>
<name>A0A2P6NMQ4_9EUKA</name>
<comment type="caution">
    <text evidence="3">The sequence shown here is derived from an EMBL/GenBank/DDBJ whole genome shotgun (WGS) entry which is preliminary data.</text>
</comment>
<dbReference type="AlphaFoldDB" id="A0A2P6NMQ4"/>
<protein>
    <submittedName>
        <fullName evidence="3">Uncharacterized protein</fullName>
    </submittedName>
</protein>
<proteinExistence type="predicted"/>
<organism evidence="3 4">
    <name type="scientific">Planoprotostelium fungivorum</name>
    <dbReference type="NCBI Taxonomy" id="1890364"/>
    <lineage>
        <taxon>Eukaryota</taxon>
        <taxon>Amoebozoa</taxon>
        <taxon>Evosea</taxon>
        <taxon>Variosea</taxon>
        <taxon>Cavosteliida</taxon>
        <taxon>Cavosteliaceae</taxon>
        <taxon>Planoprotostelium</taxon>
    </lineage>
</organism>
<accession>A0A2P6NMQ4</accession>
<feature type="region of interest" description="Disordered" evidence="2">
    <location>
        <begin position="1"/>
        <end position="52"/>
    </location>
</feature>
<gene>
    <name evidence="3" type="ORF">PROFUN_07020</name>
</gene>